<sequence length="130" mass="14707">MTKGCGVDEIYVTSEIVFAKRMLVVILQVKSQKSLLILLLMIYSLHYLPVASRGVVRYVYMISPLEMGRIAFGFKLVDLFVCIKAYIMFNNIDWLLILLTGHVVKPIILQVLPVLPNMSRSCMGVLNPCN</sequence>
<name>A0A0A9GVC3_ARUDO</name>
<dbReference type="AlphaFoldDB" id="A0A0A9GVC3"/>
<accession>A0A0A9GVC3</accession>
<reference evidence="2" key="2">
    <citation type="journal article" date="2015" name="Data Brief">
        <title>Shoot transcriptome of the giant reed, Arundo donax.</title>
        <authorList>
            <person name="Barrero R.A."/>
            <person name="Guerrero F.D."/>
            <person name="Moolhuijzen P."/>
            <person name="Goolsby J.A."/>
            <person name="Tidwell J."/>
            <person name="Bellgard S.E."/>
            <person name="Bellgard M.I."/>
        </authorList>
    </citation>
    <scope>NUCLEOTIDE SEQUENCE</scope>
    <source>
        <tissue evidence="2">Shoot tissue taken approximately 20 cm above the soil surface</tissue>
    </source>
</reference>
<dbReference type="EMBL" id="GBRH01173373">
    <property type="protein sequence ID" value="JAE24523.1"/>
    <property type="molecule type" value="Transcribed_RNA"/>
</dbReference>
<keyword evidence="1" id="KW-0812">Transmembrane</keyword>
<reference evidence="2" key="1">
    <citation type="submission" date="2014-09" db="EMBL/GenBank/DDBJ databases">
        <authorList>
            <person name="Magalhaes I.L.F."/>
            <person name="Oliveira U."/>
            <person name="Santos F.R."/>
            <person name="Vidigal T.H.D.A."/>
            <person name="Brescovit A.D."/>
            <person name="Santos A.J."/>
        </authorList>
    </citation>
    <scope>NUCLEOTIDE SEQUENCE</scope>
    <source>
        <tissue evidence="2">Shoot tissue taken approximately 20 cm above the soil surface</tissue>
    </source>
</reference>
<evidence type="ECO:0000256" key="1">
    <source>
        <dbReference type="SAM" id="Phobius"/>
    </source>
</evidence>
<evidence type="ECO:0000313" key="2">
    <source>
        <dbReference type="EMBL" id="JAE24523.1"/>
    </source>
</evidence>
<protein>
    <submittedName>
        <fullName evidence="2">Pco095974</fullName>
    </submittedName>
</protein>
<organism evidence="2">
    <name type="scientific">Arundo donax</name>
    <name type="common">Giant reed</name>
    <name type="synonym">Donax arundinaceus</name>
    <dbReference type="NCBI Taxonomy" id="35708"/>
    <lineage>
        <taxon>Eukaryota</taxon>
        <taxon>Viridiplantae</taxon>
        <taxon>Streptophyta</taxon>
        <taxon>Embryophyta</taxon>
        <taxon>Tracheophyta</taxon>
        <taxon>Spermatophyta</taxon>
        <taxon>Magnoliopsida</taxon>
        <taxon>Liliopsida</taxon>
        <taxon>Poales</taxon>
        <taxon>Poaceae</taxon>
        <taxon>PACMAD clade</taxon>
        <taxon>Arundinoideae</taxon>
        <taxon>Arundineae</taxon>
        <taxon>Arundo</taxon>
    </lineage>
</organism>
<feature type="transmembrane region" description="Helical" evidence="1">
    <location>
        <begin position="35"/>
        <end position="60"/>
    </location>
</feature>
<feature type="transmembrane region" description="Helical" evidence="1">
    <location>
        <begin position="72"/>
        <end position="89"/>
    </location>
</feature>
<keyword evidence="1" id="KW-1133">Transmembrane helix</keyword>
<proteinExistence type="predicted"/>
<feature type="transmembrane region" description="Helical" evidence="1">
    <location>
        <begin position="95"/>
        <end position="115"/>
    </location>
</feature>
<keyword evidence="1" id="KW-0472">Membrane</keyword>